<evidence type="ECO:0000313" key="2">
    <source>
        <dbReference type="Proteomes" id="UP000249165"/>
    </source>
</evidence>
<gene>
    <name evidence="1" type="ORF">ATI53_100628</name>
</gene>
<dbReference type="Proteomes" id="UP000249165">
    <property type="component" value="Unassembled WGS sequence"/>
</dbReference>
<dbReference type="InterPro" id="IPR029044">
    <property type="entry name" value="Nucleotide-diphossugar_trans"/>
</dbReference>
<name>A0A327YGZ5_9RHOB</name>
<protein>
    <submittedName>
        <fullName evidence="1">Glycosyl transferase family 2</fullName>
    </submittedName>
</protein>
<dbReference type="Pfam" id="PF13704">
    <property type="entry name" value="Glyco_tranf_2_4"/>
    <property type="match status" value="1"/>
</dbReference>
<reference evidence="1 2" key="1">
    <citation type="submission" date="2018-06" db="EMBL/GenBank/DDBJ databases">
        <title>Genomic Encyclopedia of Archaeal and Bacterial Type Strains, Phase II (KMG-II): from individual species to whole genera.</title>
        <authorList>
            <person name="Goeker M."/>
        </authorList>
    </citation>
    <scope>NUCLEOTIDE SEQUENCE [LARGE SCALE GENOMIC DNA]</scope>
    <source>
        <strain evidence="1 2">DSM 22011</strain>
    </source>
</reference>
<dbReference type="GO" id="GO:0016740">
    <property type="term" value="F:transferase activity"/>
    <property type="evidence" value="ECO:0007669"/>
    <property type="project" value="UniProtKB-KW"/>
</dbReference>
<keyword evidence="2" id="KW-1185">Reference proteome</keyword>
<evidence type="ECO:0000313" key="1">
    <source>
        <dbReference type="EMBL" id="RAK20250.1"/>
    </source>
</evidence>
<comment type="caution">
    <text evidence="1">The sequence shown here is derived from an EMBL/GenBank/DDBJ whole genome shotgun (WGS) entry which is preliminary data.</text>
</comment>
<dbReference type="EMBL" id="QLMG01000006">
    <property type="protein sequence ID" value="RAK20250.1"/>
    <property type="molecule type" value="Genomic_DNA"/>
</dbReference>
<dbReference type="AlphaFoldDB" id="A0A327YGZ5"/>
<proteinExistence type="predicted"/>
<dbReference type="SUPFAM" id="SSF53448">
    <property type="entry name" value="Nucleotide-diphospho-sugar transferases"/>
    <property type="match status" value="1"/>
</dbReference>
<dbReference type="RefSeq" id="WP_009503219.1">
    <property type="nucleotide sequence ID" value="NZ_LIGL01000005.1"/>
</dbReference>
<dbReference type="OrthoDB" id="4964299at2"/>
<sequence length="350" mass="39438">MNIVAVLCVRNEAAFVLDWLAHHLASGVSHVVAMSNDCEDGTDLMLQRLQQLGHVTHIRNDGLHEGGVQFAALKLADDCAAVRGADWLLALDIDEYVNVHVGDRTLPALIAALPQADAITLTWRLFGNAGVLSYRDKPVPQQFLRAAPEVMAWPWRAAMFKTLFRNDGTYRKLGVHRPRDPDEARVDAARWYDGEGRALEPQFRTRRVFSTYGRSNYKLAQLNHYPLGAMESFILKADRGRAVHSDQALGLDYWTDRNFGTVEDRSILALSDKTAALRRELDRDEPLASLHRAAVAWRRNRYDRLMLQEPYRALMGRLMMTPPSQPLSPGIARILHTHASRAQGQDSADR</sequence>
<organism evidence="1 2">
    <name type="scientific">Salipiger aestuarii</name>
    <dbReference type="NCBI Taxonomy" id="568098"/>
    <lineage>
        <taxon>Bacteria</taxon>
        <taxon>Pseudomonadati</taxon>
        <taxon>Pseudomonadota</taxon>
        <taxon>Alphaproteobacteria</taxon>
        <taxon>Rhodobacterales</taxon>
        <taxon>Roseobacteraceae</taxon>
        <taxon>Salipiger</taxon>
    </lineage>
</organism>
<keyword evidence="1" id="KW-0808">Transferase</keyword>
<accession>A0A327YGZ5</accession>